<accession>A0ACB9YHT1</accession>
<proteinExistence type="predicted"/>
<keyword evidence="2" id="KW-1185">Reference proteome</keyword>
<gene>
    <name evidence="1" type="ORF">F4820DRAFT_468012</name>
</gene>
<comment type="caution">
    <text evidence="1">The sequence shown here is derived from an EMBL/GenBank/DDBJ whole genome shotgun (WGS) entry which is preliminary data.</text>
</comment>
<dbReference type="EMBL" id="MU393702">
    <property type="protein sequence ID" value="KAI4858671.1"/>
    <property type="molecule type" value="Genomic_DNA"/>
</dbReference>
<name>A0ACB9YHT1_9PEZI</name>
<protein>
    <submittedName>
        <fullName evidence="1">Uncharacterized protein</fullName>
    </submittedName>
</protein>
<sequence length="202" mass="21741">MPTNALQDLGVGKTTPARQRARHVGVGWQLEVAVPSTWTVRETSDAEEKIRTRVGSKEHQYRIIRAKPSKCLVSSGDNYSDTYVAILGHNSTQALMMKPYGPFASALKKKGAPRAGVGHNATVIRACGWVSTEINGAVPGSAETDSRTQSHTRLMGGKAAACARHKTLSWVSDHLAGLDVVVLDEFAHNRKSSFMDGGVCVE</sequence>
<evidence type="ECO:0000313" key="1">
    <source>
        <dbReference type="EMBL" id="KAI4858671.1"/>
    </source>
</evidence>
<dbReference type="Proteomes" id="UP001497700">
    <property type="component" value="Unassembled WGS sequence"/>
</dbReference>
<evidence type="ECO:0000313" key="2">
    <source>
        <dbReference type="Proteomes" id="UP001497700"/>
    </source>
</evidence>
<organism evidence="1 2">
    <name type="scientific">Hypoxylon rubiginosum</name>
    <dbReference type="NCBI Taxonomy" id="110542"/>
    <lineage>
        <taxon>Eukaryota</taxon>
        <taxon>Fungi</taxon>
        <taxon>Dikarya</taxon>
        <taxon>Ascomycota</taxon>
        <taxon>Pezizomycotina</taxon>
        <taxon>Sordariomycetes</taxon>
        <taxon>Xylariomycetidae</taxon>
        <taxon>Xylariales</taxon>
        <taxon>Hypoxylaceae</taxon>
        <taxon>Hypoxylon</taxon>
    </lineage>
</organism>
<reference evidence="1 2" key="1">
    <citation type="journal article" date="2022" name="New Phytol.">
        <title>Ecological generalism drives hyperdiversity of secondary metabolite gene clusters in xylarialean endophytes.</title>
        <authorList>
            <person name="Franco M.E.E."/>
            <person name="Wisecaver J.H."/>
            <person name="Arnold A.E."/>
            <person name="Ju Y.M."/>
            <person name="Slot J.C."/>
            <person name="Ahrendt S."/>
            <person name="Moore L.P."/>
            <person name="Eastman K.E."/>
            <person name="Scott K."/>
            <person name="Konkel Z."/>
            <person name="Mondo S.J."/>
            <person name="Kuo A."/>
            <person name="Hayes R.D."/>
            <person name="Haridas S."/>
            <person name="Andreopoulos B."/>
            <person name="Riley R."/>
            <person name="LaButti K."/>
            <person name="Pangilinan J."/>
            <person name="Lipzen A."/>
            <person name="Amirebrahimi M."/>
            <person name="Yan J."/>
            <person name="Adam C."/>
            <person name="Keymanesh K."/>
            <person name="Ng V."/>
            <person name="Louie K."/>
            <person name="Northen T."/>
            <person name="Drula E."/>
            <person name="Henrissat B."/>
            <person name="Hsieh H.M."/>
            <person name="Youens-Clark K."/>
            <person name="Lutzoni F."/>
            <person name="Miadlikowska J."/>
            <person name="Eastwood D.C."/>
            <person name="Hamelin R.C."/>
            <person name="Grigoriev I.V."/>
            <person name="U'Ren J.M."/>
        </authorList>
    </citation>
    <scope>NUCLEOTIDE SEQUENCE [LARGE SCALE GENOMIC DNA]</scope>
    <source>
        <strain evidence="1 2">CBS 119005</strain>
    </source>
</reference>